<sequence length="375" mass="43535">MNTRIRANDNNKKIDGNNYNSRRIEDGNDKKRYYDGNNYNSRRIEDGNDKKRYYDGNNYNSRRIEDGNDKKRYDNKSRQVDINKSRDDCIDFINIRLCAYEREYCNDGYLSPAYYILKQAEDEEMSCWAELSSLVRSKKAVGFPLLKGTKRISFGSMLYFEQFKNNKVVKLTPRIKCLNDTIIFQVVVILYSMYKRGIYSSEFSFDLVSIPRTNISFSVNQLLFNICTDVLVVLSVCGNRLYRTNLPQSCYLDFIHGNEITANRGYEISNYFFEWLIKNHLSLLTKQNLDILKVKKKYASGSPVNRSLEPGTLIYVPKDDMYFVGISLTDVSINDNVRVLFSIDGTVLEIEDFNINSLFIAGELFTRSQASSIVI</sequence>
<reference evidence="2" key="1">
    <citation type="journal article" date="2017" name="Virus Genes">
        <title>Two novel poxviruses with unusual genome rearrangements: NY_014 and Murmansk.</title>
        <authorList>
            <person name="Smithson C."/>
            <person name="Meyer H."/>
            <person name="Gigante C.M."/>
            <person name="Gao J."/>
            <person name="Zhao H."/>
            <person name="Batra D."/>
            <person name="Damon I."/>
            <person name="Upton C."/>
            <person name="Li Y."/>
        </authorList>
    </citation>
    <scope>NUCLEOTIDE SEQUENCE [LARGE SCALE GENOMIC DNA]</scope>
    <source>
        <strain evidence="2">LEIV-11411</strain>
    </source>
</reference>
<dbReference type="Proteomes" id="UP000217350">
    <property type="component" value="Segment"/>
</dbReference>
<evidence type="ECO:0000313" key="3">
    <source>
        <dbReference type="Proteomes" id="UP000217350"/>
    </source>
</evidence>
<name>A0A223FMR6_9POXV</name>
<organism evidence="2">
    <name type="scientific">Murmansk poxvirus</name>
    <dbReference type="NCBI Taxonomy" id="2025359"/>
    <lineage>
        <taxon>Viruses</taxon>
        <taxon>Varidnaviria</taxon>
        <taxon>Bamfordvirae</taxon>
        <taxon>Nucleocytoviricota</taxon>
        <taxon>Pokkesviricetes</taxon>
        <taxon>Chitovirales</taxon>
        <taxon>Poxviridae</taxon>
        <taxon>Chordopoxvirinae</taxon>
        <taxon>Centapoxvirus</taxon>
        <taxon>Centapoxvirus microtuspox</taxon>
        <taxon>Murmansk microtuspox virus</taxon>
    </lineage>
</organism>
<protein>
    <submittedName>
        <fullName evidence="2">Virion protein</fullName>
    </submittedName>
</protein>
<accession>A0A223FMR6</accession>
<keyword evidence="3" id="KW-1185">Reference proteome</keyword>
<feature type="region of interest" description="Disordered" evidence="1">
    <location>
        <begin position="1"/>
        <end position="78"/>
    </location>
</feature>
<dbReference type="EMBL" id="MF001304">
    <property type="protein sequence ID" value="AST09281.1"/>
    <property type="molecule type" value="Genomic_DNA"/>
</dbReference>
<feature type="compositionally biased region" description="Basic and acidic residues" evidence="1">
    <location>
        <begin position="42"/>
        <end position="54"/>
    </location>
</feature>
<evidence type="ECO:0000313" key="2">
    <source>
        <dbReference type="EMBL" id="AST09281.1"/>
    </source>
</evidence>
<dbReference type="Pfam" id="PF03339">
    <property type="entry name" value="Pox_L3_FP4"/>
    <property type="match status" value="1"/>
</dbReference>
<evidence type="ECO:0000256" key="1">
    <source>
        <dbReference type="SAM" id="MobiDB-lite"/>
    </source>
</evidence>
<feature type="compositionally biased region" description="Basic and acidic residues" evidence="1">
    <location>
        <begin position="22"/>
        <end position="34"/>
    </location>
</feature>
<proteinExistence type="predicted"/>
<dbReference type="OrthoDB" id="7692at10239"/>
<gene>
    <name evidence="2" type="ORF">Murmansk-086</name>
</gene>
<feature type="compositionally biased region" description="Basic and acidic residues" evidence="1">
    <location>
        <begin position="62"/>
        <end position="78"/>
    </location>
</feature>
<feature type="compositionally biased region" description="Basic and acidic residues" evidence="1">
    <location>
        <begin position="1"/>
        <end position="15"/>
    </location>
</feature>
<dbReference type="InterPro" id="IPR005007">
    <property type="entry name" value="Poxvirus_L3/FP4"/>
</dbReference>